<dbReference type="EMBL" id="SOAU01000001">
    <property type="protein sequence ID" value="TDT16023.1"/>
    <property type="molecule type" value="Genomic_DNA"/>
</dbReference>
<protein>
    <submittedName>
        <fullName evidence="7">Cellulase (Glycosyl hydrolase family 5)</fullName>
    </submittedName>
</protein>
<dbReference type="GO" id="GO:0004553">
    <property type="term" value="F:hydrolase activity, hydrolyzing O-glycosyl compounds"/>
    <property type="evidence" value="ECO:0007669"/>
    <property type="project" value="InterPro"/>
</dbReference>
<organism evidence="7 8">
    <name type="scientific">Ilumatobacter fluminis</name>
    <dbReference type="NCBI Taxonomy" id="467091"/>
    <lineage>
        <taxon>Bacteria</taxon>
        <taxon>Bacillati</taxon>
        <taxon>Actinomycetota</taxon>
        <taxon>Acidimicrobiia</taxon>
        <taxon>Acidimicrobiales</taxon>
        <taxon>Ilumatobacteraceae</taxon>
        <taxon>Ilumatobacter</taxon>
    </lineage>
</organism>
<dbReference type="AlphaFoldDB" id="A0A4R7I0Q1"/>
<sequence>MIQVNRAKRLIAAVGLVVVALVGLLVLRQVAGTLLTAASGADPESIFNDTPPAPAEVSEGIRWLPDANEGRQMEPATRDDITDAYSRAVAAIDRAGRGDGSAPISDYLSGPALAQAEQMIEGDENVASVATLMVEQELRLDFYSDDGSVVAIGVPFADVVRMIDDDQQRRTVVSTVEERRFVMLLEDGNWRVQQIESVSVEPVAAGDGGVPFDTRLDGVNVTSAASFDPTWRSFDPQIGARELDIAVGYGFDSVRVFVAGPEFGEIDVEAVEQFLDLAANRDLGVVVTLFDGSADHSVTKWADDRRYLDDVVEPIAGHPAIVLWDVKNEPDLDDDRSGGAAVVDAWLERAVAGVRAFDETTPITVGWSNAGEAARVANVVDVVSFHHFTTAHELRERLASLDEVVDRPVLVSEYGRPEYVGVVRGDQPAAQADRVAELREAASAAGAGSMVWQLRDPADAVDIGYVATRASMSYGLLRADGTERPVAAVFDDEATPRGPTPVERLRSLLPLVIVVSIGLSMGGAVWWWVRRGRRSDGRDPDESVAPDDAQADDDTLSDTHMDDDTDDGDPPTAPS</sequence>
<dbReference type="Proteomes" id="UP000294558">
    <property type="component" value="Unassembled WGS sequence"/>
</dbReference>
<evidence type="ECO:0000259" key="6">
    <source>
        <dbReference type="Pfam" id="PF00150"/>
    </source>
</evidence>
<comment type="similarity">
    <text evidence="3">Belongs to the glycosyl hydrolase 5 (cellulase A) family.</text>
</comment>
<feature type="domain" description="Glycoside hydrolase family 5" evidence="6">
    <location>
        <begin position="264"/>
        <end position="454"/>
    </location>
</feature>
<keyword evidence="5" id="KW-0472">Membrane</keyword>
<dbReference type="RefSeq" id="WP_133868425.1">
    <property type="nucleotide sequence ID" value="NZ_SOAU01000001.1"/>
</dbReference>
<evidence type="ECO:0000256" key="1">
    <source>
        <dbReference type="ARBA" id="ARBA00022801"/>
    </source>
</evidence>
<feature type="region of interest" description="Disordered" evidence="4">
    <location>
        <begin position="534"/>
        <end position="575"/>
    </location>
</feature>
<feature type="compositionally biased region" description="Acidic residues" evidence="4">
    <location>
        <begin position="542"/>
        <end position="556"/>
    </location>
</feature>
<reference evidence="7 8" key="1">
    <citation type="submission" date="2019-03" db="EMBL/GenBank/DDBJ databases">
        <title>Sequencing the genomes of 1000 actinobacteria strains.</title>
        <authorList>
            <person name="Klenk H.-P."/>
        </authorList>
    </citation>
    <scope>NUCLEOTIDE SEQUENCE [LARGE SCALE GENOMIC DNA]</scope>
    <source>
        <strain evidence="7 8">DSM 18936</strain>
    </source>
</reference>
<evidence type="ECO:0000256" key="3">
    <source>
        <dbReference type="RuleBase" id="RU361153"/>
    </source>
</evidence>
<keyword evidence="1 3" id="KW-0378">Hydrolase</keyword>
<dbReference type="OrthoDB" id="9774262at2"/>
<dbReference type="SUPFAM" id="SSF51445">
    <property type="entry name" value="(Trans)glycosidases"/>
    <property type="match status" value="1"/>
</dbReference>
<feature type="transmembrane region" description="Helical" evidence="5">
    <location>
        <begin position="508"/>
        <end position="529"/>
    </location>
</feature>
<evidence type="ECO:0000256" key="4">
    <source>
        <dbReference type="SAM" id="MobiDB-lite"/>
    </source>
</evidence>
<evidence type="ECO:0000313" key="7">
    <source>
        <dbReference type="EMBL" id="TDT16023.1"/>
    </source>
</evidence>
<dbReference type="InterPro" id="IPR001547">
    <property type="entry name" value="Glyco_hydro_5"/>
</dbReference>
<keyword evidence="8" id="KW-1185">Reference proteome</keyword>
<keyword evidence="2 3" id="KW-0326">Glycosidase</keyword>
<dbReference type="Pfam" id="PF00150">
    <property type="entry name" value="Cellulase"/>
    <property type="match status" value="1"/>
</dbReference>
<keyword evidence="5" id="KW-1133">Transmembrane helix</keyword>
<dbReference type="GO" id="GO:0000272">
    <property type="term" value="P:polysaccharide catabolic process"/>
    <property type="evidence" value="ECO:0007669"/>
    <property type="project" value="InterPro"/>
</dbReference>
<name>A0A4R7I0Q1_9ACTN</name>
<keyword evidence="5" id="KW-0812">Transmembrane</keyword>
<dbReference type="Gene3D" id="3.20.20.80">
    <property type="entry name" value="Glycosidases"/>
    <property type="match status" value="1"/>
</dbReference>
<accession>A0A4R7I0Q1</accession>
<evidence type="ECO:0000313" key="8">
    <source>
        <dbReference type="Proteomes" id="UP000294558"/>
    </source>
</evidence>
<gene>
    <name evidence="7" type="ORF">BDK89_1605</name>
</gene>
<evidence type="ECO:0000256" key="2">
    <source>
        <dbReference type="ARBA" id="ARBA00023295"/>
    </source>
</evidence>
<dbReference type="InterPro" id="IPR017853">
    <property type="entry name" value="GH"/>
</dbReference>
<evidence type="ECO:0000256" key="5">
    <source>
        <dbReference type="SAM" id="Phobius"/>
    </source>
</evidence>
<comment type="caution">
    <text evidence="7">The sequence shown here is derived from an EMBL/GenBank/DDBJ whole genome shotgun (WGS) entry which is preliminary data.</text>
</comment>
<proteinExistence type="inferred from homology"/>